<sequence length="101" mass="10891">MLAVRLRHVRLLCSVSSKDVLFPLQMLPHISELQRRNPFSMTLSVTLENALTLGHFGSDTGELPDAGSLAIPRSAHRLNTGGQPAANAASVLSCKSLLLSW</sequence>
<proteinExistence type="predicted"/>
<accession>A0A224YFV1</accession>
<dbReference type="AlphaFoldDB" id="A0A224YFV1"/>
<protein>
    <submittedName>
        <fullName evidence="1">Uncharacterized protein</fullName>
    </submittedName>
</protein>
<organism evidence="1">
    <name type="scientific">Rhipicephalus zambeziensis</name>
    <dbReference type="NCBI Taxonomy" id="60191"/>
    <lineage>
        <taxon>Eukaryota</taxon>
        <taxon>Metazoa</taxon>
        <taxon>Ecdysozoa</taxon>
        <taxon>Arthropoda</taxon>
        <taxon>Chelicerata</taxon>
        <taxon>Arachnida</taxon>
        <taxon>Acari</taxon>
        <taxon>Parasitiformes</taxon>
        <taxon>Ixodida</taxon>
        <taxon>Ixodoidea</taxon>
        <taxon>Ixodidae</taxon>
        <taxon>Rhipicephalinae</taxon>
        <taxon>Rhipicephalus</taxon>
        <taxon>Rhipicephalus</taxon>
    </lineage>
</organism>
<evidence type="ECO:0000313" key="1">
    <source>
        <dbReference type="EMBL" id="MAA12630.1"/>
    </source>
</evidence>
<dbReference type="EMBL" id="GFPF01001484">
    <property type="protein sequence ID" value="MAA12630.1"/>
    <property type="molecule type" value="Transcribed_RNA"/>
</dbReference>
<name>A0A224YFV1_9ACAR</name>
<reference evidence="1" key="1">
    <citation type="journal article" date="2017" name="Parasit. Vectors">
        <title>Sialotranscriptomics of Rhipicephalus zambeziensis reveals intricate expression profiles of secretory proteins and suggests tight temporal transcriptional regulation during blood-feeding.</title>
        <authorList>
            <person name="de Castro M.H."/>
            <person name="de Klerk D."/>
            <person name="Pienaar R."/>
            <person name="Rees D.J.G."/>
            <person name="Mans B.J."/>
        </authorList>
    </citation>
    <scope>NUCLEOTIDE SEQUENCE</scope>
    <source>
        <tissue evidence="1">Salivary glands</tissue>
    </source>
</reference>